<keyword evidence="2" id="KW-1185">Reference proteome</keyword>
<evidence type="ECO:0000313" key="1">
    <source>
        <dbReference type="EMBL" id="AXI99514.1"/>
    </source>
</evidence>
<evidence type="ECO:0000313" key="2">
    <source>
        <dbReference type="Proteomes" id="UP000254808"/>
    </source>
</evidence>
<dbReference type="EMBL" id="CP027806">
    <property type="protein sequence ID" value="AXI99514.1"/>
    <property type="molecule type" value="Genomic_DNA"/>
</dbReference>
<dbReference type="RefSeq" id="WP_114982756.1">
    <property type="nucleotide sequence ID" value="NZ_CP027806.1"/>
</dbReference>
<name>A0A345UGB3_9BACT</name>
<dbReference type="KEGG" id="cprv:CYPRO_0227"/>
<organism evidence="1 2">
    <name type="scientific">Cyclonatronum proteinivorum</name>
    <dbReference type="NCBI Taxonomy" id="1457365"/>
    <lineage>
        <taxon>Bacteria</taxon>
        <taxon>Pseudomonadati</taxon>
        <taxon>Balneolota</taxon>
        <taxon>Balneolia</taxon>
        <taxon>Balneolales</taxon>
        <taxon>Cyclonatronaceae</taxon>
        <taxon>Cyclonatronum</taxon>
    </lineage>
</organism>
<evidence type="ECO:0008006" key="3">
    <source>
        <dbReference type="Google" id="ProtNLM"/>
    </source>
</evidence>
<gene>
    <name evidence="1" type="ORF">CYPRO_0227</name>
</gene>
<accession>A0A345UGB3</accession>
<reference evidence="1 2" key="1">
    <citation type="submission" date="2018-03" db="EMBL/GenBank/DDBJ databases">
        <title>Phenotypic and genomic properties of Cyclonatronum proteinivorum gen. nov., sp. nov., a haloalkaliphilic bacteroidete from soda lakes possessing Na+-translocating rhodopsin.</title>
        <authorList>
            <person name="Toshchakov S.V."/>
            <person name="Korzhenkov A."/>
            <person name="Samarov N.I."/>
            <person name="Kublanov I.V."/>
            <person name="Muntyan M.S."/>
            <person name="Sorokin D.Y."/>
        </authorList>
    </citation>
    <scope>NUCLEOTIDE SEQUENCE [LARGE SCALE GENOMIC DNA]</scope>
    <source>
        <strain evidence="1 2">Omega</strain>
    </source>
</reference>
<dbReference type="OrthoDB" id="9790144at2"/>
<sequence>MGGAVPATLSTINEQLGAIQRISAERPNQKILTGITFFDTKLEQLYYQAAAQELKPVTENEYVVGDLTALLDAIGQTIIALESACASQVERGEASVVVIVITYGYENASKLFRFEQIKEMISRLEATGLWSFTYLGADLSDISEAQRMGFRQSASKVYRKEDMPRYSKFMEESLHSYMSEKDLCMSVRLDFLEDDEVENSDDEPGEHKA</sequence>
<dbReference type="Proteomes" id="UP000254808">
    <property type="component" value="Chromosome"/>
</dbReference>
<dbReference type="AlphaFoldDB" id="A0A345UGB3"/>
<protein>
    <recommendedName>
        <fullName evidence="3">VWFA domain-containing protein</fullName>
    </recommendedName>
</protein>
<proteinExistence type="predicted"/>